<dbReference type="EMBL" id="WWCW01000481">
    <property type="protein sequence ID" value="MYM92172.1"/>
    <property type="molecule type" value="Genomic_DNA"/>
</dbReference>
<dbReference type="AlphaFoldDB" id="A0A845GFI8"/>
<feature type="non-terminal residue" evidence="2">
    <location>
        <position position="58"/>
    </location>
</feature>
<evidence type="ECO:0000313" key="2">
    <source>
        <dbReference type="EMBL" id="MYM92172.1"/>
    </source>
</evidence>
<keyword evidence="1" id="KW-1133">Transmembrane helix</keyword>
<name>A0A845GFI8_9BURK</name>
<reference evidence="2 3" key="1">
    <citation type="submission" date="2020-01" db="EMBL/GenBank/DDBJ databases">
        <title>Novel species isolated from a subtropical stream in China.</title>
        <authorList>
            <person name="Lu H."/>
        </authorList>
    </citation>
    <scope>NUCLEOTIDE SEQUENCE [LARGE SCALE GENOMIC DNA]</scope>
    <source>
        <strain evidence="2 3">FT82W</strain>
    </source>
</reference>
<evidence type="ECO:0000256" key="1">
    <source>
        <dbReference type="SAM" id="Phobius"/>
    </source>
</evidence>
<evidence type="ECO:0000313" key="3">
    <source>
        <dbReference type="Proteomes" id="UP000470302"/>
    </source>
</evidence>
<accession>A0A845GFI8</accession>
<keyword evidence="1" id="KW-0812">Transmembrane</keyword>
<sequence>MDSRLRGNDGGRRLSDETTGMLLGLIAVAIFSLTLPFTRLAVGGGESAGGLAGAGLPP</sequence>
<gene>
    <name evidence="2" type="ORF">GTP91_34025</name>
</gene>
<comment type="caution">
    <text evidence="2">The sequence shown here is derived from an EMBL/GenBank/DDBJ whole genome shotgun (WGS) entry which is preliminary data.</text>
</comment>
<proteinExistence type="predicted"/>
<keyword evidence="1" id="KW-0472">Membrane</keyword>
<dbReference type="Proteomes" id="UP000470302">
    <property type="component" value="Unassembled WGS sequence"/>
</dbReference>
<feature type="transmembrane region" description="Helical" evidence="1">
    <location>
        <begin position="21"/>
        <end position="42"/>
    </location>
</feature>
<protein>
    <submittedName>
        <fullName evidence="2">EamA family transporter</fullName>
    </submittedName>
</protein>
<organism evidence="2 3">
    <name type="scientific">Duganella vulcania</name>
    <dbReference type="NCBI Taxonomy" id="2692166"/>
    <lineage>
        <taxon>Bacteria</taxon>
        <taxon>Pseudomonadati</taxon>
        <taxon>Pseudomonadota</taxon>
        <taxon>Betaproteobacteria</taxon>
        <taxon>Burkholderiales</taxon>
        <taxon>Oxalobacteraceae</taxon>
        <taxon>Telluria group</taxon>
        <taxon>Duganella</taxon>
    </lineage>
</organism>